<feature type="domain" description="TraD/TraG TraM recognition site" evidence="4">
    <location>
        <begin position="710"/>
        <end position="775"/>
    </location>
</feature>
<dbReference type="EMBL" id="MFWB01000013">
    <property type="protein sequence ID" value="OGJ08895.1"/>
    <property type="molecule type" value="Genomic_DNA"/>
</dbReference>
<reference evidence="6 7" key="1">
    <citation type="journal article" date="2016" name="Nat. Commun.">
        <title>Thousands of microbial genomes shed light on interconnected biogeochemical processes in an aquifer system.</title>
        <authorList>
            <person name="Anantharaman K."/>
            <person name="Brown C.T."/>
            <person name="Hug L.A."/>
            <person name="Sharon I."/>
            <person name="Castelle C.J."/>
            <person name="Probst A.J."/>
            <person name="Thomas B.C."/>
            <person name="Singh A."/>
            <person name="Wilkins M.J."/>
            <person name="Karaoz U."/>
            <person name="Brodie E.L."/>
            <person name="Williams K.H."/>
            <person name="Hubbard S.S."/>
            <person name="Banfield J.F."/>
        </authorList>
    </citation>
    <scope>NUCLEOTIDE SEQUENCE [LARGE SCALE GENOMIC DNA]</scope>
</reference>
<dbReference type="Proteomes" id="UP000177047">
    <property type="component" value="Unassembled WGS sequence"/>
</dbReference>
<evidence type="ECO:0000256" key="1">
    <source>
        <dbReference type="SAM" id="MobiDB-lite"/>
    </source>
</evidence>
<dbReference type="Pfam" id="PF26449">
    <property type="entry name" value="DUF8128"/>
    <property type="match status" value="1"/>
</dbReference>
<protein>
    <recommendedName>
        <fullName evidence="8">Type IV secretion system coupling protein TraD DNA-binding domain-containing protein</fullName>
    </recommendedName>
</protein>
<feature type="domain" description="Helicase HerA central" evidence="3">
    <location>
        <begin position="440"/>
        <end position="679"/>
    </location>
</feature>
<dbReference type="SUPFAM" id="SSF52540">
    <property type="entry name" value="P-loop containing nucleoside triphosphate hydrolases"/>
    <property type="match status" value="1"/>
</dbReference>
<dbReference type="InterPro" id="IPR032689">
    <property type="entry name" value="TraG-D_C"/>
</dbReference>
<evidence type="ECO:0008006" key="8">
    <source>
        <dbReference type="Google" id="ProtNLM"/>
    </source>
</evidence>
<evidence type="ECO:0000256" key="2">
    <source>
        <dbReference type="SAM" id="Phobius"/>
    </source>
</evidence>
<dbReference type="AlphaFoldDB" id="A0A1F6YR99"/>
<feature type="transmembrane region" description="Helical" evidence="2">
    <location>
        <begin position="35"/>
        <end position="54"/>
    </location>
</feature>
<evidence type="ECO:0000259" key="3">
    <source>
        <dbReference type="Pfam" id="PF01935"/>
    </source>
</evidence>
<keyword evidence="2" id="KW-0472">Membrane</keyword>
<name>A0A1F6YR99_9BACT</name>
<evidence type="ECO:0000259" key="4">
    <source>
        <dbReference type="Pfam" id="PF12696"/>
    </source>
</evidence>
<feature type="transmembrane region" description="Helical" evidence="2">
    <location>
        <begin position="253"/>
        <end position="276"/>
    </location>
</feature>
<dbReference type="InterPro" id="IPR002789">
    <property type="entry name" value="HerA_central"/>
</dbReference>
<dbReference type="InterPro" id="IPR051162">
    <property type="entry name" value="T4SS_component"/>
</dbReference>
<feature type="region of interest" description="Disordered" evidence="1">
    <location>
        <begin position="844"/>
        <end position="868"/>
    </location>
</feature>
<dbReference type="CDD" id="cd01127">
    <property type="entry name" value="TrwB_TraG_TraD_VirD4"/>
    <property type="match status" value="1"/>
</dbReference>
<comment type="caution">
    <text evidence="6">The sequence shown here is derived from an EMBL/GenBank/DDBJ whole genome shotgun (WGS) entry which is preliminary data.</text>
</comment>
<keyword evidence="2" id="KW-1133">Transmembrane helix</keyword>
<dbReference type="InterPro" id="IPR058441">
    <property type="entry name" value="DUF8128"/>
</dbReference>
<dbReference type="Pfam" id="PF01935">
    <property type="entry name" value="DUF87"/>
    <property type="match status" value="1"/>
</dbReference>
<dbReference type="InterPro" id="IPR027417">
    <property type="entry name" value="P-loop_NTPase"/>
</dbReference>
<sequence>MLKNNIILTILQKELLTLFGYLNPYIETASRLFNIYNPYLVFSILAIVVVWGIYQGIKLYLSWKEANKPATILEVAPPTLTEQSSFTTTQLFTSVHGLLRQRSWLLRLFDVTKSYSFEIASTKEKGIRYILRLSTEDAQIIKKNLIAYLPGIQVKETSDYLNVSDQGHVIDIGLTNHFAFPLKKQDNLAEYDPIAYITGTMTKLAENELVAVQMVVSPVSRSTAQFVGRLRSLFLGKKDVLSELKGSNVAGSIFLTIIYIALQILLFPLGLTIWILTGGREGPILSINSLTAQLPDSTYRDIVETQIKQKIDQQLFTVSLRYLTVSSVYSSRSRIEKGFIAALSPFTNAGYQNLRPKRYFRIKTINDLLLWFYRRRLLGFMGNLILSTSELSDLYHFPYTSITKTENLSKLHSKELPAPLSLKQKTELDIYFANNTYGGTVTKIGLTADERRRHVYILGATGTGKSTMLLSMIEQDIKNNKGLSIIDPHGDLIDQIISVIPKERIQDVVYFNPDDIGYPMGINLLELTPGLNEEDAIREKEFIAESIISVFNKIYTDKYSGPRMEYILRNTIHTAFTIPDASLFTVYKLLINTSFRKSVVRNLKDENLLDFWKYEFAKAGDYQKVKMISPITNKIGRFLFSPTAKRILEQGKSTINFDTIMNEGKILLCNLAKGKIGEDNSSVFGVLIMAKIQLAALKRARMKPEERKDFYLYVDEFQNFATPAFAQILSEARKYKLNAILAHQTTSQLEDISLVNITLANTGTVICFRTANPEDERMILPQFQPYISQGEIASLPSYHFYMRLGALNPEEPFSGVTVPVMIEYSQNRVDEVIESSRKLYTKKYTGSSDTSIKPKEKQASKRVYSALP</sequence>
<evidence type="ECO:0000259" key="5">
    <source>
        <dbReference type="Pfam" id="PF26449"/>
    </source>
</evidence>
<dbReference type="Gene3D" id="3.40.50.300">
    <property type="entry name" value="P-loop containing nucleotide triphosphate hydrolases"/>
    <property type="match status" value="2"/>
</dbReference>
<dbReference type="Pfam" id="PF12696">
    <property type="entry name" value="TraG-D_C"/>
    <property type="match status" value="1"/>
</dbReference>
<proteinExistence type="predicted"/>
<dbReference type="PANTHER" id="PTHR30121:SF6">
    <property type="entry name" value="SLR6007 PROTEIN"/>
    <property type="match status" value="1"/>
</dbReference>
<dbReference type="STRING" id="1801803.A2356_00185"/>
<evidence type="ECO:0000313" key="6">
    <source>
        <dbReference type="EMBL" id="OGJ08895.1"/>
    </source>
</evidence>
<gene>
    <name evidence="6" type="ORF">A2356_00185</name>
</gene>
<dbReference type="PANTHER" id="PTHR30121">
    <property type="entry name" value="UNCHARACTERIZED PROTEIN YJGR-RELATED"/>
    <property type="match status" value="1"/>
</dbReference>
<feature type="domain" description="DUF8128" evidence="5">
    <location>
        <begin position="66"/>
        <end position="406"/>
    </location>
</feature>
<evidence type="ECO:0000313" key="7">
    <source>
        <dbReference type="Proteomes" id="UP000177047"/>
    </source>
</evidence>
<organism evidence="6 7">
    <name type="scientific">Candidatus Nomurabacteria bacterium RIFOXYB1_FULL_39_16</name>
    <dbReference type="NCBI Taxonomy" id="1801803"/>
    <lineage>
        <taxon>Bacteria</taxon>
        <taxon>Candidatus Nomuraibacteriota</taxon>
    </lineage>
</organism>
<keyword evidence="2" id="KW-0812">Transmembrane</keyword>
<accession>A0A1F6YR99</accession>